<evidence type="ECO:0000259" key="3">
    <source>
        <dbReference type="PROSITE" id="PS50113"/>
    </source>
</evidence>
<dbReference type="InterPro" id="IPR043128">
    <property type="entry name" value="Rev_trsase/Diguanyl_cyclase"/>
</dbReference>
<dbReference type="InterPro" id="IPR000014">
    <property type="entry name" value="PAS"/>
</dbReference>
<protein>
    <submittedName>
        <fullName evidence="6">EAL domain-containing protein</fullName>
    </submittedName>
</protein>
<evidence type="ECO:0000259" key="4">
    <source>
        <dbReference type="PROSITE" id="PS50883"/>
    </source>
</evidence>
<organism evidence="6 7">
    <name type="scientific">Lichenicoccus roseus</name>
    <dbReference type="NCBI Taxonomy" id="2683649"/>
    <lineage>
        <taxon>Bacteria</taxon>
        <taxon>Pseudomonadati</taxon>
        <taxon>Pseudomonadota</taxon>
        <taxon>Alphaproteobacteria</taxon>
        <taxon>Acetobacterales</taxon>
        <taxon>Acetobacteraceae</taxon>
        <taxon>Lichenicoccus</taxon>
    </lineage>
</organism>
<dbReference type="SMART" id="SM00052">
    <property type="entry name" value="EAL"/>
    <property type="match status" value="1"/>
</dbReference>
<gene>
    <name evidence="6" type="ORF">FE263_13560</name>
</gene>
<proteinExistence type="predicted"/>
<name>A0A5R9J3M1_9PROT</name>
<dbReference type="NCBIfam" id="TIGR00254">
    <property type="entry name" value="GGDEF"/>
    <property type="match status" value="1"/>
</dbReference>
<dbReference type="PROSITE" id="PS50883">
    <property type="entry name" value="EAL"/>
    <property type="match status" value="1"/>
</dbReference>
<dbReference type="Pfam" id="PF00990">
    <property type="entry name" value="GGDEF"/>
    <property type="match status" value="1"/>
</dbReference>
<accession>A0A5R9J3M1</accession>
<dbReference type="Gene3D" id="3.30.450.20">
    <property type="entry name" value="PAS domain"/>
    <property type="match status" value="2"/>
</dbReference>
<dbReference type="CDD" id="cd01948">
    <property type="entry name" value="EAL"/>
    <property type="match status" value="1"/>
</dbReference>
<feature type="domain" description="GGDEF" evidence="5">
    <location>
        <begin position="346"/>
        <end position="487"/>
    </location>
</feature>
<dbReference type="Proteomes" id="UP000305654">
    <property type="component" value="Unassembled WGS sequence"/>
</dbReference>
<dbReference type="Pfam" id="PF00563">
    <property type="entry name" value="EAL"/>
    <property type="match status" value="1"/>
</dbReference>
<dbReference type="Gene3D" id="3.20.20.450">
    <property type="entry name" value="EAL domain"/>
    <property type="match status" value="1"/>
</dbReference>
<evidence type="ECO:0000313" key="6">
    <source>
        <dbReference type="EMBL" id="TLU72142.1"/>
    </source>
</evidence>
<dbReference type="PROSITE" id="PS50887">
    <property type="entry name" value="GGDEF"/>
    <property type="match status" value="1"/>
</dbReference>
<feature type="domain" description="EAL" evidence="4">
    <location>
        <begin position="496"/>
        <end position="744"/>
    </location>
</feature>
<dbReference type="InterPro" id="IPR000160">
    <property type="entry name" value="GGDEF_dom"/>
</dbReference>
<dbReference type="SUPFAM" id="SSF141868">
    <property type="entry name" value="EAL domain-like"/>
    <property type="match status" value="1"/>
</dbReference>
<dbReference type="SUPFAM" id="SSF55073">
    <property type="entry name" value="Nucleotide cyclase"/>
    <property type="match status" value="1"/>
</dbReference>
<dbReference type="InterPro" id="IPR000700">
    <property type="entry name" value="PAS-assoc_C"/>
</dbReference>
<dbReference type="SMART" id="SM00267">
    <property type="entry name" value="GGDEF"/>
    <property type="match status" value="1"/>
</dbReference>
<dbReference type="SUPFAM" id="SSF55785">
    <property type="entry name" value="PYP-like sensor domain (PAS domain)"/>
    <property type="match status" value="2"/>
</dbReference>
<dbReference type="NCBIfam" id="TIGR00229">
    <property type="entry name" value="sensory_box"/>
    <property type="match status" value="2"/>
</dbReference>
<dbReference type="Pfam" id="PF08447">
    <property type="entry name" value="PAS_3"/>
    <property type="match status" value="2"/>
</dbReference>
<dbReference type="RefSeq" id="WP_171034104.1">
    <property type="nucleotide sequence ID" value="NZ_VCDI01000004.1"/>
</dbReference>
<dbReference type="InterPro" id="IPR052155">
    <property type="entry name" value="Biofilm_reg_signaling"/>
</dbReference>
<dbReference type="Gene3D" id="3.30.70.270">
    <property type="match status" value="1"/>
</dbReference>
<dbReference type="InterPro" id="IPR035919">
    <property type="entry name" value="EAL_sf"/>
</dbReference>
<dbReference type="PROSITE" id="PS50112">
    <property type="entry name" value="PAS"/>
    <property type="match status" value="1"/>
</dbReference>
<dbReference type="InterPro" id="IPR035965">
    <property type="entry name" value="PAS-like_dom_sf"/>
</dbReference>
<dbReference type="CDD" id="cd01949">
    <property type="entry name" value="GGDEF"/>
    <property type="match status" value="1"/>
</dbReference>
<dbReference type="InterPro" id="IPR013655">
    <property type="entry name" value="PAS_fold_3"/>
</dbReference>
<dbReference type="SMART" id="SM00091">
    <property type="entry name" value="PAS"/>
    <property type="match status" value="2"/>
</dbReference>
<sequence length="754" mass="82402">MRGDPDVLASSEPGAPDERPADAVADQAGRDRVGRDMSAGSLPQVQHMLEVALDATGVGRFWWDPETEAMTCDERLTGLLGYHVASPLPDWRTLLHSDDLTSLEDAIQELVAGRLAHHEAELRLRHCEGHWVWLLLHASPMPPEQGRAHRRVFAVLTDLTRRKRAEVALAEARDLLDGVLDGAQLASWRQDCRTGRITRNPRWSRLFGYAPGEVDETGAGWLSLIHPNDRAATEQAMQDSQLGRCANYRSEYRIRCADGAYRWVRDWGRVILRSADGEPLVMSGTLMDIDADRRAKEELEAGRTALAQSEARARYAALHDSLTGLGNRAGFNAALQDWIARLGPSGSIGVLYLDLDDFKLVNDGYGHRAGDHVLVEVARRLRATCPPASLMARIGGDEFAVLVPDMRLDGLRLQAQALVNSISGTLSLPSGWVRLAVSIGATLLSGPSDGATSPPLEAPVDTALYEADLALYHAKKNGRGRFCVYRPAMGEELRRRRALEFDLRSALPAGGLELAYQPQRSGSGRLIGVEALARWTHPTYGVVGPDQFIPIAEQGGLIEDLGLWAIRRAIRDTILLDGLRVAVNVSPLQLRAPGFVEAVRGILADTGFAADRLEMEITESVLMTRDTQTKANLLGLRHQGISLALDDFGNGYSSLSYIADTPISRIKIDRSFTTQLGSKAAIPAIMRAFRDLGAGLGIAVMAEGIETETQQRKLEALGINEFQGWLHGRPMPVDQLSALVAADTRRRALQVISC</sequence>
<dbReference type="SMART" id="SM00086">
    <property type="entry name" value="PAC"/>
    <property type="match status" value="2"/>
</dbReference>
<feature type="domain" description="PAS" evidence="2">
    <location>
        <begin position="200"/>
        <end position="244"/>
    </location>
</feature>
<reference evidence="6 7" key="1">
    <citation type="submission" date="2019-05" db="EMBL/GenBank/DDBJ databases">
        <authorList>
            <person name="Pankratov T."/>
            <person name="Grouzdev D."/>
        </authorList>
    </citation>
    <scope>NUCLEOTIDE SEQUENCE [LARGE SCALE GENOMIC DNA]</scope>
    <source>
        <strain evidence="6 7">KEBCLARHB70R</strain>
    </source>
</reference>
<evidence type="ECO:0000259" key="5">
    <source>
        <dbReference type="PROSITE" id="PS50887"/>
    </source>
</evidence>
<feature type="domain" description="PAC" evidence="3">
    <location>
        <begin position="118"/>
        <end position="171"/>
    </location>
</feature>
<dbReference type="InterPro" id="IPR001633">
    <property type="entry name" value="EAL_dom"/>
</dbReference>
<feature type="domain" description="PAC" evidence="3">
    <location>
        <begin position="248"/>
        <end position="301"/>
    </location>
</feature>
<comment type="caution">
    <text evidence="6">The sequence shown here is derived from an EMBL/GenBank/DDBJ whole genome shotgun (WGS) entry which is preliminary data.</text>
</comment>
<dbReference type="PROSITE" id="PS50113">
    <property type="entry name" value="PAC"/>
    <property type="match status" value="2"/>
</dbReference>
<evidence type="ECO:0000259" key="2">
    <source>
        <dbReference type="PROSITE" id="PS50112"/>
    </source>
</evidence>
<feature type="region of interest" description="Disordered" evidence="1">
    <location>
        <begin position="1"/>
        <end position="38"/>
    </location>
</feature>
<evidence type="ECO:0000256" key="1">
    <source>
        <dbReference type="SAM" id="MobiDB-lite"/>
    </source>
</evidence>
<dbReference type="InterPro" id="IPR001610">
    <property type="entry name" value="PAC"/>
</dbReference>
<keyword evidence="7" id="KW-1185">Reference proteome</keyword>
<dbReference type="PANTHER" id="PTHR44757:SF2">
    <property type="entry name" value="BIOFILM ARCHITECTURE MAINTENANCE PROTEIN MBAA"/>
    <property type="match status" value="1"/>
</dbReference>
<dbReference type="EMBL" id="VCDI01000004">
    <property type="protein sequence ID" value="TLU72142.1"/>
    <property type="molecule type" value="Genomic_DNA"/>
</dbReference>
<dbReference type="CDD" id="cd00130">
    <property type="entry name" value="PAS"/>
    <property type="match status" value="2"/>
</dbReference>
<dbReference type="InterPro" id="IPR029787">
    <property type="entry name" value="Nucleotide_cyclase"/>
</dbReference>
<dbReference type="PANTHER" id="PTHR44757">
    <property type="entry name" value="DIGUANYLATE CYCLASE DGCP"/>
    <property type="match status" value="1"/>
</dbReference>
<dbReference type="AlphaFoldDB" id="A0A5R9J3M1"/>
<evidence type="ECO:0000313" key="7">
    <source>
        <dbReference type="Proteomes" id="UP000305654"/>
    </source>
</evidence>